<evidence type="ECO:0000313" key="2">
    <source>
        <dbReference type="EMBL" id="GAA5513621.1"/>
    </source>
</evidence>
<protein>
    <recommendedName>
        <fullName evidence="4">ParB/Sulfiredoxin domain-containing protein</fullName>
    </recommendedName>
</protein>
<evidence type="ECO:0000313" key="3">
    <source>
        <dbReference type="Proteomes" id="UP001401887"/>
    </source>
</evidence>
<name>A0ABP9W9D1_9DEIO</name>
<dbReference type="InterPro" id="IPR036086">
    <property type="entry name" value="ParB/Sulfiredoxin_sf"/>
</dbReference>
<keyword evidence="3" id="KW-1185">Reference proteome</keyword>
<dbReference type="EMBL" id="BAABRP010000009">
    <property type="protein sequence ID" value="GAA5513621.1"/>
    <property type="molecule type" value="Genomic_DNA"/>
</dbReference>
<dbReference type="Gene3D" id="3.90.1530.10">
    <property type="entry name" value="Conserved hypothetical protein from pyrococcus furiosus pfu- 392566-001, ParB domain"/>
    <property type="match status" value="1"/>
</dbReference>
<dbReference type="Proteomes" id="UP001401887">
    <property type="component" value="Unassembled WGS sequence"/>
</dbReference>
<evidence type="ECO:0000256" key="1">
    <source>
        <dbReference type="SAM" id="MobiDB-lite"/>
    </source>
</evidence>
<evidence type="ECO:0008006" key="4">
    <source>
        <dbReference type="Google" id="ProtNLM"/>
    </source>
</evidence>
<accession>A0ABP9W9D1</accession>
<comment type="caution">
    <text evidence="2">The sequence shown here is derived from an EMBL/GenBank/DDBJ whole genome shotgun (WGS) entry which is preliminary data.</text>
</comment>
<sequence>MSRKNSPSAASALRIEYLPLDQLARWPGNPKEHAESAIAASISRFGFRDPLAIDEASGRLIAGHGRLSVLERAHAAGHPAPQFVQVREDGMWLVPVTRGASFGSEDEAAAYLVAHNRTGELGGWNDELLGSLLANLDEDLRAVSGFDLAAFVRETDAAATTAPALPEAPSEFLNDLIQPVQPVAAPVLPQQSGSAPGMTVPETSAEVPAPVSAPDTFVTPATGTAPSEGLPAPAAPATDDDPYVQVAYVVRQSERDDLLRAIKDARERFGVATSPEAVVRIVRHYLAGVQQGTVAA</sequence>
<feature type="region of interest" description="Disordered" evidence="1">
    <location>
        <begin position="189"/>
        <end position="208"/>
    </location>
</feature>
<organism evidence="2 3">
    <name type="scientific">Deinococcus carri</name>
    <dbReference type="NCBI Taxonomy" id="1211323"/>
    <lineage>
        <taxon>Bacteria</taxon>
        <taxon>Thermotogati</taxon>
        <taxon>Deinococcota</taxon>
        <taxon>Deinococci</taxon>
        <taxon>Deinococcales</taxon>
        <taxon>Deinococcaceae</taxon>
        <taxon>Deinococcus</taxon>
    </lineage>
</organism>
<feature type="region of interest" description="Disordered" evidence="1">
    <location>
        <begin position="219"/>
        <end position="238"/>
    </location>
</feature>
<gene>
    <name evidence="2" type="ORF">Dcar01_02365</name>
</gene>
<reference evidence="2 3" key="1">
    <citation type="submission" date="2024-02" db="EMBL/GenBank/DDBJ databases">
        <title>Deinococcus carri NBRC 110142.</title>
        <authorList>
            <person name="Ichikawa N."/>
            <person name="Katano-Makiyama Y."/>
            <person name="Hidaka K."/>
        </authorList>
    </citation>
    <scope>NUCLEOTIDE SEQUENCE [LARGE SCALE GENOMIC DNA]</scope>
    <source>
        <strain evidence="2 3">NBRC 110142</strain>
    </source>
</reference>
<dbReference type="SUPFAM" id="SSF110849">
    <property type="entry name" value="ParB/Sulfiredoxin"/>
    <property type="match status" value="1"/>
</dbReference>
<proteinExistence type="predicted"/>
<dbReference type="RefSeq" id="WP_345465375.1">
    <property type="nucleotide sequence ID" value="NZ_BAABRP010000009.1"/>
</dbReference>